<evidence type="ECO:0000313" key="2">
    <source>
        <dbReference type="Proteomes" id="UP000017559"/>
    </source>
</evidence>
<dbReference type="AlphaFoldDB" id="V2XN08"/>
<dbReference type="EMBL" id="AWSO01002869">
    <property type="protein sequence ID" value="ESK80899.1"/>
    <property type="molecule type" value="Genomic_DNA"/>
</dbReference>
<dbReference type="Proteomes" id="UP000017559">
    <property type="component" value="Unassembled WGS sequence"/>
</dbReference>
<accession>V2XN08</accession>
<proteinExistence type="predicted"/>
<sequence length="437" mass="49344">MQTRINVHHTSTTYTHGNQILPINTFPSTAKALPQPLSTHRTTISLFMSFQRLEKVPRVPYCARYRARRLKHPRWRYQPPTLTPSSSPTLKTPDSKIWDLPAPALPSRGCDFVSHPLFLSYHHDDRYDSYKDHSGANRRGISIPGPLYAICYAYAIIRHHRIPRKLATSYTCIPTKVNVFGHNRQPRNHQETPPEVSQPAEHVYDVIEGSRRRLHFDLNTDTTLSSYPRFRTPYTAPEYAEPFVLAFFGSLIPFPALTDSAGAIFGSFAVVCTPFPPHPYLHVPSASGTHPIASEDTQDGEFAILVVPEAKERASGCQVYKDRHCADTTIVFGDLENPRIVILGLSMACVIIEQLRLEKRNYEEAGRVGRRRESGKGMGYTATWFLSPRLRHLRYPSSPWKGLKSPPHHVPAPLPKSTYPAPINSPEATRRALLGVF</sequence>
<dbReference type="KEGG" id="mrr:Moror_15778"/>
<protein>
    <submittedName>
        <fullName evidence="1">Uncharacterized protein</fullName>
    </submittedName>
</protein>
<comment type="caution">
    <text evidence="1">The sequence shown here is derived from an EMBL/GenBank/DDBJ whole genome shotgun (WGS) entry which is preliminary data.</text>
</comment>
<dbReference type="HOGENOM" id="CLU_627124_0_0_1"/>
<evidence type="ECO:0000313" key="1">
    <source>
        <dbReference type="EMBL" id="ESK80899.1"/>
    </source>
</evidence>
<gene>
    <name evidence="1" type="ORF">Moror_15778</name>
</gene>
<organism evidence="1 2">
    <name type="scientific">Moniliophthora roreri (strain MCA 2997)</name>
    <name type="common">Cocoa frosty pod rot fungus</name>
    <name type="synonym">Crinipellis roreri</name>
    <dbReference type="NCBI Taxonomy" id="1381753"/>
    <lineage>
        <taxon>Eukaryota</taxon>
        <taxon>Fungi</taxon>
        <taxon>Dikarya</taxon>
        <taxon>Basidiomycota</taxon>
        <taxon>Agaricomycotina</taxon>
        <taxon>Agaricomycetes</taxon>
        <taxon>Agaricomycetidae</taxon>
        <taxon>Agaricales</taxon>
        <taxon>Marasmiineae</taxon>
        <taxon>Marasmiaceae</taxon>
        <taxon>Moniliophthora</taxon>
    </lineage>
</organism>
<keyword evidence="2" id="KW-1185">Reference proteome</keyword>
<name>V2XN08_MONRO</name>
<reference evidence="1 2" key="1">
    <citation type="journal article" date="2014" name="BMC Genomics">
        <title>Genome and secretome analysis of the hemibiotrophic fungal pathogen, Moniliophthora roreri, which causes frosty pod rot disease of cacao: mechanisms of the biotrophic and necrotrophic phases.</title>
        <authorList>
            <person name="Meinhardt L.W."/>
            <person name="Costa G.G.L."/>
            <person name="Thomazella D.P.T."/>
            <person name="Teixeira P.J.P.L."/>
            <person name="Carazzolle M.F."/>
            <person name="Schuster S.C."/>
            <person name="Carlson J.E."/>
            <person name="Guiltinan M.J."/>
            <person name="Mieczkowski P."/>
            <person name="Farmer A."/>
            <person name="Ramaraj T."/>
            <person name="Crozier J."/>
            <person name="Davis R.E."/>
            <person name="Shao J."/>
            <person name="Melnick R.L."/>
            <person name="Pereira G.A.G."/>
            <person name="Bailey B.A."/>
        </authorList>
    </citation>
    <scope>NUCLEOTIDE SEQUENCE [LARGE SCALE GENOMIC DNA]</scope>
    <source>
        <strain evidence="1 2">MCA 2997</strain>
    </source>
</reference>